<feature type="region of interest" description="Disordered" evidence="1">
    <location>
        <begin position="94"/>
        <end position="118"/>
    </location>
</feature>
<sequence>MDCIGGKALYRCSSNRNKQLSILKFIDNKELTLLTIDRHGWRIRHSTLFIMESATSLQAIVLVNGWHILLKSHGLDGKRGWLWRRRKKGREGRVALRATGEIGRGEGGGGRMREKGRH</sequence>
<gene>
    <name evidence="2" type="ORF">TIFTF001_009597</name>
</gene>
<organism evidence="2 3">
    <name type="scientific">Ficus carica</name>
    <name type="common">Common fig</name>
    <dbReference type="NCBI Taxonomy" id="3494"/>
    <lineage>
        <taxon>Eukaryota</taxon>
        <taxon>Viridiplantae</taxon>
        <taxon>Streptophyta</taxon>
        <taxon>Embryophyta</taxon>
        <taxon>Tracheophyta</taxon>
        <taxon>Spermatophyta</taxon>
        <taxon>Magnoliopsida</taxon>
        <taxon>eudicotyledons</taxon>
        <taxon>Gunneridae</taxon>
        <taxon>Pentapetalae</taxon>
        <taxon>rosids</taxon>
        <taxon>fabids</taxon>
        <taxon>Rosales</taxon>
        <taxon>Moraceae</taxon>
        <taxon>Ficeae</taxon>
        <taxon>Ficus</taxon>
    </lineage>
</organism>
<name>A0AA87ZQ77_FICCA</name>
<dbReference type="Proteomes" id="UP001187192">
    <property type="component" value="Unassembled WGS sequence"/>
</dbReference>
<reference evidence="2" key="1">
    <citation type="submission" date="2023-07" db="EMBL/GenBank/DDBJ databases">
        <title>draft genome sequence of fig (Ficus carica).</title>
        <authorList>
            <person name="Takahashi T."/>
            <person name="Nishimura K."/>
        </authorList>
    </citation>
    <scope>NUCLEOTIDE SEQUENCE</scope>
</reference>
<evidence type="ECO:0000313" key="2">
    <source>
        <dbReference type="EMBL" id="GMN40368.1"/>
    </source>
</evidence>
<comment type="caution">
    <text evidence="2">The sequence shown here is derived from an EMBL/GenBank/DDBJ whole genome shotgun (WGS) entry which is preliminary data.</text>
</comment>
<proteinExistence type="predicted"/>
<protein>
    <submittedName>
        <fullName evidence="2">Uncharacterized protein</fullName>
    </submittedName>
</protein>
<dbReference type="EMBL" id="BTGU01000011">
    <property type="protein sequence ID" value="GMN40368.1"/>
    <property type="molecule type" value="Genomic_DNA"/>
</dbReference>
<evidence type="ECO:0000313" key="3">
    <source>
        <dbReference type="Proteomes" id="UP001187192"/>
    </source>
</evidence>
<accession>A0AA87ZQ77</accession>
<evidence type="ECO:0000256" key="1">
    <source>
        <dbReference type="SAM" id="MobiDB-lite"/>
    </source>
</evidence>
<dbReference type="AlphaFoldDB" id="A0AA87ZQ77"/>
<keyword evidence="3" id="KW-1185">Reference proteome</keyword>